<accession>A0A4P6LXD1</accession>
<dbReference type="EMBL" id="CP035945">
    <property type="protein sequence ID" value="QBE96445.1"/>
    <property type="molecule type" value="Genomic_DNA"/>
</dbReference>
<dbReference type="AlphaFoldDB" id="A0A4P6LXD1"/>
<name>A0A4P6LXD1_9FIRM</name>
<reference evidence="2 3" key="1">
    <citation type="submission" date="2019-01" db="EMBL/GenBank/DDBJ databases">
        <title>PMF-metabolizing Aryl O-demethylase.</title>
        <authorList>
            <person name="Kim M."/>
        </authorList>
    </citation>
    <scope>NUCLEOTIDE SEQUENCE [LARGE SCALE GENOMIC DNA]</scope>
    <source>
        <strain evidence="2 3">PMF1</strain>
    </source>
</reference>
<protein>
    <recommendedName>
        <fullName evidence="1">SMEK domain-containing protein</fullName>
    </recommendedName>
</protein>
<dbReference type="NCBIfam" id="NF033859">
    <property type="entry name" value="SMEK_N"/>
    <property type="match status" value="1"/>
</dbReference>
<evidence type="ECO:0000313" key="3">
    <source>
        <dbReference type="Proteomes" id="UP000289794"/>
    </source>
</evidence>
<gene>
    <name evidence="2" type="ORF">PMF13cell1_01989</name>
</gene>
<evidence type="ECO:0000259" key="1">
    <source>
        <dbReference type="Pfam" id="PF21941"/>
    </source>
</evidence>
<organism evidence="2 3">
    <name type="scientific">Blautia producta</name>
    <dbReference type="NCBI Taxonomy" id="33035"/>
    <lineage>
        <taxon>Bacteria</taxon>
        <taxon>Bacillati</taxon>
        <taxon>Bacillota</taxon>
        <taxon>Clostridia</taxon>
        <taxon>Lachnospirales</taxon>
        <taxon>Lachnospiraceae</taxon>
        <taxon>Blautia</taxon>
    </lineage>
</organism>
<sequence>MTPESLKMREKIKMIKKKDIYDRIVHELSIYVNDLEAKVENNLLDDNVFSEDFIKDLLNACLGWNLINLNTETNRFPGIDLGDKERSIGVQVTSTKTSKKVLDSLDKIVNNNVDKDYNEIYFFILGRKQNSYSVDFAQYDTLDCSESNIWDVSDIIAWCAHYDSVHMDQVWNVIKREILIENEKSGIPIEIKKGILELKNAVHNVFATSNQLLQTHYAPGKYIEEVNKSLGELDQMLPYLDEITYFACKEVLENGLELGKALQTPNKWGWNIEAKCYYIMYKILVEKNLQEASELIANDIPGLQNGIDIVIDGNSLFDRLIKLKIDEDILYKQFSVMKFQKVIEESILRKSKKCMIVFSKDNIYYNKDLICRLEAEGIPVIVLESRLQCIEFVCQQIRRTFELVLVSTSEDLVSKISLEKDNYYLYTVSFENDLPKQSSPIFFSRGDITSMGLNHCFNYNECKTINIKDITEAIYKDMLSNANDCISHQLRVDWSGDVYLSTITGAEEIDDIKFRWESWDPGNGYAGPRAASDHEYVKQSVASLKKCWEDGVRGYCDYYAIL</sequence>
<dbReference type="Proteomes" id="UP000289794">
    <property type="component" value="Chromosome"/>
</dbReference>
<evidence type="ECO:0000313" key="2">
    <source>
        <dbReference type="EMBL" id="QBE96445.1"/>
    </source>
</evidence>
<dbReference type="KEGG" id="bpro:PMF13cell1_01989"/>
<feature type="domain" description="SMEK" evidence="1">
    <location>
        <begin position="23"/>
        <end position="157"/>
    </location>
</feature>
<dbReference type="Pfam" id="PF21941">
    <property type="entry name" value="SMEK_N"/>
    <property type="match status" value="1"/>
</dbReference>
<dbReference type="InterPro" id="IPR047740">
    <property type="entry name" value="SMEK_dom"/>
</dbReference>
<proteinExistence type="predicted"/>